<dbReference type="AlphaFoldDB" id="U5YS87"/>
<name>U5YS87_9ACTN</name>
<dbReference type="EMBL" id="KF386877">
    <property type="protein sequence ID" value="AGZ94387.1"/>
    <property type="molecule type" value="Genomic_DNA"/>
</dbReference>
<accession>U5YS87</accession>
<evidence type="ECO:0000313" key="1">
    <source>
        <dbReference type="EMBL" id="AGZ94387.1"/>
    </source>
</evidence>
<reference evidence="1" key="1">
    <citation type="journal article" date="2013" name="Proc. Natl. Acad. Sci. U.S.A.">
        <title>Diversity and abundance of phosphonate biosynthetic genes in nature.</title>
        <authorList>
            <person name="Yu X."/>
            <person name="Doroghazi J.R."/>
            <person name="Janga S.C."/>
            <person name="Zhang J.K."/>
            <person name="Circello B."/>
            <person name="Griffin B.M."/>
            <person name="Labeda D.P."/>
            <person name="Metcalf W.W."/>
        </authorList>
    </citation>
    <scope>NUCLEOTIDE SEQUENCE</scope>
    <source>
        <strain evidence="1">31A4</strain>
    </source>
</reference>
<sequence>MHRAVGEPDCPSVQCRAGRRRCAPDTRVPPLTGLCRTCREDLAVALGDLPRHHRELFDLALPMTSQRFERVSGSRTAGPVFKEEIAALRGAITGVLACWAGTVTDLVSGPAPERAPGPLAAFLLRHLDVLAAHPAAAEAAEEIGVLAARARRALRPPEAPRVPLGPCASPGCDSTAEATAEPATGRGAVRCASGHVWQAHEWLALRRAPAGAADRPARRPRTLPTKLAAHAAGVSEATVRKWASRGKLTRYGSFSRAEYDVDELVHLASR</sequence>
<organism evidence="1">
    <name type="scientific">Streptomyces sp. 31A4</name>
    <dbReference type="NCBI Taxonomy" id="1415543"/>
    <lineage>
        <taxon>Bacteria</taxon>
        <taxon>Bacillati</taxon>
        <taxon>Actinomycetota</taxon>
        <taxon>Actinomycetes</taxon>
        <taxon>Kitasatosporales</taxon>
        <taxon>Streptomycetaceae</taxon>
        <taxon>Streptomyces</taxon>
    </lineage>
</organism>
<protein>
    <submittedName>
        <fullName evidence="1">Uncharacterized protein</fullName>
    </submittedName>
</protein>
<proteinExistence type="predicted"/>